<name>A0ABQ7CHR9_BRACR</name>
<evidence type="ECO:0000313" key="3">
    <source>
        <dbReference type="Proteomes" id="UP000266723"/>
    </source>
</evidence>
<organism evidence="2 3">
    <name type="scientific">Brassica cretica</name>
    <name type="common">Mustard</name>
    <dbReference type="NCBI Taxonomy" id="69181"/>
    <lineage>
        <taxon>Eukaryota</taxon>
        <taxon>Viridiplantae</taxon>
        <taxon>Streptophyta</taxon>
        <taxon>Embryophyta</taxon>
        <taxon>Tracheophyta</taxon>
        <taxon>Spermatophyta</taxon>
        <taxon>Magnoliopsida</taxon>
        <taxon>eudicotyledons</taxon>
        <taxon>Gunneridae</taxon>
        <taxon>Pentapetalae</taxon>
        <taxon>rosids</taxon>
        <taxon>malvids</taxon>
        <taxon>Brassicales</taxon>
        <taxon>Brassicaceae</taxon>
        <taxon>Brassiceae</taxon>
        <taxon>Brassica</taxon>
    </lineage>
</organism>
<sequence>MLPFPVWILLSPLPWTVAEEIESYGSSEVDGISRRRIDCKVRDTIKDMGRSLVEQTRSYMIASCIGGTQLSSALQSVMHRALDKQVLAILYKARIISNHPYISSCVLFE</sequence>
<keyword evidence="3" id="KW-1185">Reference proteome</keyword>
<evidence type="ECO:0000313" key="2">
    <source>
        <dbReference type="EMBL" id="KAF3551479.1"/>
    </source>
</evidence>
<comment type="caution">
    <text evidence="2">The sequence shown here is derived from an EMBL/GenBank/DDBJ whole genome shotgun (WGS) entry which is preliminary data.</text>
</comment>
<feature type="signal peptide" evidence="1">
    <location>
        <begin position="1"/>
        <end position="18"/>
    </location>
</feature>
<gene>
    <name evidence="2" type="ORF">DY000_02002574</name>
</gene>
<dbReference type="Proteomes" id="UP000266723">
    <property type="component" value="Unassembled WGS sequence"/>
</dbReference>
<dbReference type="EMBL" id="QGKV02000832">
    <property type="protein sequence ID" value="KAF3551479.1"/>
    <property type="molecule type" value="Genomic_DNA"/>
</dbReference>
<evidence type="ECO:0000256" key="1">
    <source>
        <dbReference type="SAM" id="SignalP"/>
    </source>
</evidence>
<accession>A0ABQ7CHR9</accession>
<feature type="chain" id="PRO_5046299924" description="DNA-directed RNA polymerase" evidence="1">
    <location>
        <begin position="19"/>
        <end position="109"/>
    </location>
</feature>
<evidence type="ECO:0008006" key="4">
    <source>
        <dbReference type="Google" id="ProtNLM"/>
    </source>
</evidence>
<keyword evidence="1" id="KW-0732">Signal</keyword>
<protein>
    <recommendedName>
        <fullName evidence="4">DNA-directed RNA polymerase</fullName>
    </recommendedName>
</protein>
<reference evidence="2 3" key="1">
    <citation type="journal article" date="2020" name="BMC Genomics">
        <title>Intraspecific diversification of the crop wild relative Brassica cretica Lam. using demographic model selection.</title>
        <authorList>
            <person name="Kioukis A."/>
            <person name="Michalopoulou V.A."/>
            <person name="Briers L."/>
            <person name="Pirintsos S."/>
            <person name="Studholme D.J."/>
            <person name="Pavlidis P."/>
            <person name="Sarris P.F."/>
        </authorList>
    </citation>
    <scope>NUCLEOTIDE SEQUENCE [LARGE SCALE GENOMIC DNA]</scope>
    <source>
        <strain evidence="3">cv. PFS-1207/04</strain>
    </source>
</reference>
<proteinExistence type="predicted"/>